<keyword evidence="3" id="KW-1185">Reference proteome</keyword>
<comment type="caution">
    <text evidence="2">The sequence shown here is derived from an EMBL/GenBank/DDBJ whole genome shotgun (WGS) entry which is preliminary data.</text>
</comment>
<dbReference type="Proteomes" id="UP000238479">
    <property type="component" value="Chromosome 7"/>
</dbReference>
<evidence type="ECO:0000313" key="3">
    <source>
        <dbReference type="Proteomes" id="UP000238479"/>
    </source>
</evidence>
<dbReference type="GO" id="GO:0004674">
    <property type="term" value="F:protein serine/threonine kinase activity"/>
    <property type="evidence" value="ECO:0007669"/>
    <property type="project" value="UniProtKB-KW"/>
</dbReference>
<dbReference type="Gramene" id="PRQ17957">
    <property type="protein sequence ID" value="PRQ17957"/>
    <property type="gene ID" value="RchiOBHm_Chr7g0200611"/>
</dbReference>
<name>A0A2P6P7Q8_ROSCH</name>
<protein>
    <submittedName>
        <fullName evidence="2">Putative non-specific serine/threonine protein kinase</fullName>
        <ecNumber evidence="2">2.7.11.1</ecNumber>
    </submittedName>
</protein>
<keyword evidence="2" id="KW-0723">Serine/threonine-protein kinase</keyword>
<dbReference type="AlphaFoldDB" id="A0A2P6P7Q8"/>
<keyword evidence="2" id="KW-0418">Kinase</keyword>
<evidence type="ECO:0000256" key="1">
    <source>
        <dbReference type="SAM" id="MobiDB-lite"/>
    </source>
</evidence>
<accession>A0A2P6P7Q8</accession>
<dbReference type="EMBL" id="PDCK01000045">
    <property type="protein sequence ID" value="PRQ17957.1"/>
    <property type="molecule type" value="Genomic_DNA"/>
</dbReference>
<reference evidence="2 3" key="1">
    <citation type="journal article" date="2018" name="Nat. Genet.">
        <title>The Rosa genome provides new insights in the design of modern roses.</title>
        <authorList>
            <person name="Bendahmane M."/>
        </authorList>
    </citation>
    <scope>NUCLEOTIDE SEQUENCE [LARGE SCALE GENOMIC DNA]</scope>
    <source>
        <strain evidence="3">cv. Old Blush</strain>
    </source>
</reference>
<gene>
    <name evidence="2" type="ORF">RchiOBHm_Chr7g0200611</name>
</gene>
<keyword evidence="2" id="KW-0808">Transferase</keyword>
<feature type="region of interest" description="Disordered" evidence="1">
    <location>
        <begin position="1"/>
        <end position="24"/>
    </location>
</feature>
<sequence length="60" mass="6873">MKPEDLWMNHSKVVHPKPHRRDSPPWRAIQKILDSGEHIGLKHFKPIKPLGSGDTGRLVC</sequence>
<proteinExistence type="predicted"/>
<evidence type="ECO:0000313" key="2">
    <source>
        <dbReference type="EMBL" id="PRQ17957.1"/>
    </source>
</evidence>
<organism evidence="2 3">
    <name type="scientific">Rosa chinensis</name>
    <name type="common">China rose</name>
    <dbReference type="NCBI Taxonomy" id="74649"/>
    <lineage>
        <taxon>Eukaryota</taxon>
        <taxon>Viridiplantae</taxon>
        <taxon>Streptophyta</taxon>
        <taxon>Embryophyta</taxon>
        <taxon>Tracheophyta</taxon>
        <taxon>Spermatophyta</taxon>
        <taxon>Magnoliopsida</taxon>
        <taxon>eudicotyledons</taxon>
        <taxon>Gunneridae</taxon>
        <taxon>Pentapetalae</taxon>
        <taxon>rosids</taxon>
        <taxon>fabids</taxon>
        <taxon>Rosales</taxon>
        <taxon>Rosaceae</taxon>
        <taxon>Rosoideae</taxon>
        <taxon>Rosoideae incertae sedis</taxon>
        <taxon>Rosa</taxon>
    </lineage>
</organism>
<dbReference type="STRING" id="74649.A0A2P6P7Q8"/>
<dbReference type="EC" id="2.7.11.1" evidence="2"/>